<feature type="domain" description="CCHC-type" evidence="10">
    <location>
        <begin position="416"/>
        <end position="433"/>
    </location>
</feature>
<proteinExistence type="predicted"/>
<feature type="compositionally biased region" description="Low complexity" evidence="9">
    <location>
        <begin position="664"/>
        <end position="673"/>
    </location>
</feature>
<dbReference type="AlphaFoldDB" id="A0A6A4WSP8"/>
<dbReference type="GO" id="GO:0071038">
    <property type="term" value="P:TRAMP-dependent tRNA surveillance pathway"/>
    <property type="evidence" value="ECO:0007669"/>
    <property type="project" value="TreeGrafter"/>
</dbReference>
<dbReference type="EMBL" id="VIIS01000334">
    <property type="protein sequence ID" value="KAF0310216.1"/>
    <property type="molecule type" value="Genomic_DNA"/>
</dbReference>
<dbReference type="GO" id="GO:0071037">
    <property type="term" value="P:nuclear polyadenylation-dependent snRNA catabolic process"/>
    <property type="evidence" value="ECO:0007669"/>
    <property type="project" value="TreeGrafter"/>
</dbReference>
<dbReference type="SMART" id="SM00343">
    <property type="entry name" value="ZnF_C2HC"/>
    <property type="match status" value="5"/>
</dbReference>
<dbReference type="Proteomes" id="UP000440578">
    <property type="component" value="Unassembled WGS sequence"/>
</dbReference>
<dbReference type="InterPro" id="IPR051644">
    <property type="entry name" value="TRAMP_AT-DNA-binding"/>
</dbReference>
<keyword evidence="13" id="KW-1185">Reference proteome</keyword>
<dbReference type="PANTHER" id="PTHR46543">
    <property type="entry name" value="ZINC FINGER CCHC DOMAIN-CONTAINING PROTEIN 7"/>
    <property type="match status" value="1"/>
</dbReference>
<dbReference type="SUPFAM" id="SSF57756">
    <property type="entry name" value="Retrovirus zinc finger-like domains"/>
    <property type="match status" value="2"/>
</dbReference>
<feature type="region of interest" description="Disordered" evidence="9">
    <location>
        <begin position="622"/>
        <end position="693"/>
    </location>
</feature>
<dbReference type="GO" id="GO:0071036">
    <property type="term" value="P:nuclear polyadenylation-dependent snoRNA catabolic process"/>
    <property type="evidence" value="ECO:0007669"/>
    <property type="project" value="TreeGrafter"/>
</dbReference>
<dbReference type="InterPro" id="IPR036875">
    <property type="entry name" value="Znf_CCHC_sf"/>
</dbReference>
<evidence type="ECO:0000256" key="3">
    <source>
        <dbReference type="ARBA" id="ARBA00022737"/>
    </source>
</evidence>
<dbReference type="EMBL" id="VIIS01000334">
    <property type="protein sequence ID" value="KAF0310217.1"/>
    <property type="molecule type" value="Genomic_DNA"/>
</dbReference>
<protein>
    <recommendedName>
        <fullName evidence="7">Zinc finger CCHC domain-containing protein 7</fullName>
    </recommendedName>
    <alternativeName>
        <fullName evidence="8">TRAMP-like complex RNA-binding factor ZCCHC7</fullName>
    </alternativeName>
</protein>
<feature type="region of interest" description="Disordered" evidence="9">
    <location>
        <begin position="8"/>
        <end position="304"/>
    </location>
</feature>
<feature type="compositionally biased region" description="Low complexity" evidence="9">
    <location>
        <begin position="64"/>
        <end position="83"/>
    </location>
</feature>
<sequence>MLYAQIHYAAPDAATGAVEALPAPSQRVPEEPGPSKTSGPGAAAPADLANGLGHADPPGEGRAEGTTPGAAPAAGTPAPVVRGQSPGTAETPGTGGVGRRPAGHSSAGAAITSRPADGPAQPTGAADRAAAGAPGRASVTLGDSVQLAHPPASRPAKRPRLSSSSSDDAETKTAALAASERRRQAQAGPARPLVTVHGSSSDSELSVDDGVREVSARPAPALVTLDGSTSSSEPEVVPPAGDSRPPPARPRPRTSSDLSSSAEDSDGAAGLPLDCNIQMNVRGAAVEQRPGRRPEQVAAQEPALPEPAYRRALSSVSLAESERRLLEPLCRAPVCHKWSARQREGYATPRHYGPSEVHGLQETMSDRGWDVPVEYRQRPAAARPAAARYYSNLAKNRCRRCDEVGHVMAACPRPPTCYLCGGSGHSAEGRCPNLFCYMCGRPDHPSSRCARRVRPVFCALCQASGHTSDECTDRWRRLHATTRPGPALRPPPALEKRPARRLYCWQCGLRGHPGHQCGDEVGNVTPTPDTMQCGDERYTIRASLSQRVVSYTETARACRQVSGLVATPAQMDAVFAPKRRRRIERETGAELTYEQLGDHSWLINISGDVSAARAAHQLVQTLLQGQRLPRPRPSSAPSSPARGESPAGAASAPASPRPRRRQRAAAARRSAPAEVLEVELHSGSEDGRSPAEVSEVPLTVTLESDDEPGSELSALTAAGRSWDLSLLDREDREHAQSAARTPKLSRKQRKKQRASQWKGTAGVADRAAAAGAKTRRKRNRDRLRAGGGAGAGLSR</sequence>
<dbReference type="InterPro" id="IPR001878">
    <property type="entry name" value="Znf_CCHC"/>
</dbReference>
<feature type="compositionally biased region" description="Low complexity" evidence="9">
    <location>
        <begin position="633"/>
        <end position="654"/>
    </location>
</feature>
<feature type="compositionally biased region" description="Low complexity" evidence="9">
    <location>
        <begin position="230"/>
        <end position="243"/>
    </location>
</feature>
<feature type="compositionally biased region" description="Basic and acidic residues" evidence="9">
    <location>
        <begin position="678"/>
        <end position="689"/>
    </location>
</feature>
<dbReference type="GO" id="GO:0003723">
    <property type="term" value="F:RNA binding"/>
    <property type="evidence" value="ECO:0007669"/>
    <property type="project" value="TreeGrafter"/>
</dbReference>
<evidence type="ECO:0000256" key="8">
    <source>
        <dbReference type="ARBA" id="ARBA00043023"/>
    </source>
</evidence>
<keyword evidence="4" id="KW-0863">Zinc-finger</keyword>
<feature type="compositionally biased region" description="Basic residues" evidence="9">
    <location>
        <begin position="743"/>
        <end position="753"/>
    </location>
</feature>
<dbReference type="GO" id="GO:0071031">
    <property type="term" value="P:nuclear mRNA surveillance of mRNA 3'-end processing"/>
    <property type="evidence" value="ECO:0007669"/>
    <property type="project" value="TreeGrafter"/>
</dbReference>
<evidence type="ECO:0000256" key="7">
    <source>
        <dbReference type="ARBA" id="ARBA00041190"/>
    </source>
</evidence>
<evidence type="ECO:0000256" key="2">
    <source>
        <dbReference type="ARBA" id="ARBA00022723"/>
    </source>
</evidence>
<dbReference type="Gene3D" id="4.10.60.10">
    <property type="entry name" value="Zinc finger, CCHC-type"/>
    <property type="match status" value="2"/>
</dbReference>
<feature type="compositionally biased region" description="Low complexity" evidence="9">
    <location>
        <begin position="253"/>
        <end position="271"/>
    </location>
</feature>
<dbReference type="GO" id="GO:0031499">
    <property type="term" value="C:TRAMP complex"/>
    <property type="evidence" value="ECO:0007669"/>
    <property type="project" value="TreeGrafter"/>
</dbReference>
<accession>A0A6A4WSP8</accession>
<evidence type="ECO:0000256" key="6">
    <source>
        <dbReference type="ARBA" id="ARBA00023242"/>
    </source>
</evidence>
<feature type="domain" description="CCHC-type" evidence="10">
    <location>
        <begin position="457"/>
        <end position="473"/>
    </location>
</feature>
<feature type="compositionally biased region" description="Low complexity" evidence="9">
    <location>
        <begin position="119"/>
        <end position="137"/>
    </location>
</feature>
<evidence type="ECO:0000256" key="9">
    <source>
        <dbReference type="SAM" id="MobiDB-lite"/>
    </source>
</evidence>
<evidence type="ECO:0000313" key="13">
    <source>
        <dbReference type="Proteomes" id="UP000440578"/>
    </source>
</evidence>
<evidence type="ECO:0000313" key="11">
    <source>
        <dbReference type="EMBL" id="KAF0310216.1"/>
    </source>
</evidence>
<dbReference type="GO" id="GO:0008270">
    <property type="term" value="F:zinc ion binding"/>
    <property type="evidence" value="ECO:0007669"/>
    <property type="project" value="UniProtKB-KW"/>
</dbReference>
<keyword evidence="6" id="KW-0539">Nucleus</keyword>
<evidence type="ECO:0000256" key="1">
    <source>
        <dbReference type="ARBA" id="ARBA00004123"/>
    </source>
</evidence>
<gene>
    <name evidence="12" type="primary">zcchc7_0</name>
    <name evidence="11" type="synonym">zcchc7_1</name>
    <name evidence="11" type="ORF">FJT64_018748</name>
    <name evidence="12" type="ORF">FJT64_018749</name>
</gene>
<dbReference type="OrthoDB" id="6342085at2759"/>
<evidence type="ECO:0000259" key="10">
    <source>
        <dbReference type="SMART" id="SM00343"/>
    </source>
</evidence>
<dbReference type="GO" id="GO:0071035">
    <property type="term" value="P:nuclear polyadenylation-dependent rRNA catabolic process"/>
    <property type="evidence" value="ECO:0007669"/>
    <property type="project" value="TreeGrafter"/>
</dbReference>
<feature type="domain" description="CCHC-type" evidence="10">
    <location>
        <begin position="397"/>
        <end position="413"/>
    </location>
</feature>
<reference evidence="12 13" key="1">
    <citation type="submission" date="2019-07" db="EMBL/GenBank/DDBJ databases">
        <title>Draft genome assembly of a fouling barnacle, Amphibalanus amphitrite (Darwin, 1854): The first reference genome for Thecostraca.</title>
        <authorList>
            <person name="Kim W."/>
        </authorList>
    </citation>
    <scope>NUCLEOTIDE SEQUENCE [LARGE SCALE GENOMIC DNA]</scope>
    <source>
        <strain evidence="12">SNU_AA5</strain>
        <tissue evidence="12">Soma without cirri and trophi</tissue>
    </source>
</reference>
<keyword evidence="3" id="KW-0677">Repeat</keyword>
<evidence type="ECO:0000313" key="12">
    <source>
        <dbReference type="EMBL" id="KAF0310217.1"/>
    </source>
</evidence>
<feature type="region of interest" description="Disordered" evidence="9">
    <location>
        <begin position="731"/>
        <end position="795"/>
    </location>
</feature>
<evidence type="ECO:0000256" key="4">
    <source>
        <dbReference type="ARBA" id="ARBA00022771"/>
    </source>
</evidence>
<organism evidence="12 13">
    <name type="scientific">Amphibalanus amphitrite</name>
    <name type="common">Striped barnacle</name>
    <name type="synonym">Balanus amphitrite</name>
    <dbReference type="NCBI Taxonomy" id="1232801"/>
    <lineage>
        <taxon>Eukaryota</taxon>
        <taxon>Metazoa</taxon>
        <taxon>Ecdysozoa</taxon>
        <taxon>Arthropoda</taxon>
        <taxon>Crustacea</taxon>
        <taxon>Multicrustacea</taxon>
        <taxon>Cirripedia</taxon>
        <taxon>Thoracica</taxon>
        <taxon>Thoracicalcarea</taxon>
        <taxon>Balanomorpha</taxon>
        <taxon>Balanoidea</taxon>
        <taxon>Balanidae</taxon>
        <taxon>Amphibalaninae</taxon>
        <taxon>Amphibalanus</taxon>
    </lineage>
</organism>
<keyword evidence="2" id="KW-0479">Metal-binding</keyword>
<dbReference type="GO" id="GO:0071039">
    <property type="term" value="P:nuclear polyadenylation-dependent CUT catabolic process"/>
    <property type="evidence" value="ECO:0007669"/>
    <property type="project" value="TreeGrafter"/>
</dbReference>
<comment type="subcellular location">
    <subcellularLocation>
        <location evidence="1">Nucleus</location>
    </subcellularLocation>
</comment>
<name>A0A6A4WSP8_AMPAM</name>
<comment type="caution">
    <text evidence="12">The sequence shown here is derived from an EMBL/GenBank/DDBJ whole genome shotgun (WGS) entry which is preliminary data.</text>
</comment>
<keyword evidence="5" id="KW-0862">Zinc</keyword>
<evidence type="ECO:0000256" key="5">
    <source>
        <dbReference type="ARBA" id="ARBA00022833"/>
    </source>
</evidence>
<dbReference type="PANTHER" id="PTHR46543:SF1">
    <property type="entry name" value="ZINC FINGER CCHC DOMAIN-CONTAINING PROTEIN 7"/>
    <property type="match status" value="1"/>
</dbReference>
<feature type="compositionally biased region" description="Gly residues" evidence="9">
    <location>
        <begin position="785"/>
        <end position="795"/>
    </location>
</feature>
<feature type="domain" description="CCHC-type" evidence="10">
    <location>
        <begin position="503"/>
        <end position="519"/>
    </location>
</feature>
<feature type="domain" description="CCHC-type" evidence="10">
    <location>
        <begin position="435"/>
        <end position="451"/>
    </location>
</feature>
<feature type="compositionally biased region" description="Low complexity" evidence="9">
    <location>
        <begin position="758"/>
        <end position="772"/>
    </location>
</feature>